<protein>
    <submittedName>
        <fullName evidence="1">Uncharacterized protein</fullName>
    </submittedName>
</protein>
<dbReference type="EMBL" id="LR797099">
    <property type="protein sequence ID" value="CAB4186779.1"/>
    <property type="molecule type" value="Genomic_DNA"/>
</dbReference>
<accession>A0A6J5P111</accession>
<proteinExistence type="predicted"/>
<reference evidence="1" key="1">
    <citation type="submission" date="2020-04" db="EMBL/GenBank/DDBJ databases">
        <authorList>
            <person name="Chiriac C."/>
            <person name="Salcher M."/>
            <person name="Ghai R."/>
            <person name="Kavagutti S V."/>
        </authorList>
    </citation>
    <scope>NUCLEOTIDE SEQUENCE</scope>
</reference>
<dbReference type="InterPro" id="IPR057383">
    <property type="entry name" value="Tad3"/>
</dbReference>
<organism evidence="1">
    <name type="scientific">uncultured Caudovirales phage</name>
    <dbReference type="NCBI Taxonomy" id="2100421"/>
    <lineage>
        <taxon>Viruses</taxon>
        <taxon>Duplodnaviria</taxon>
        <taxon>Heunggongvirae</taxon>
        <taxon>Uroviricota</taxon>
        <taxon>Caudoviricetes</taxon>
        <taxon>Peduoviridae</taxon>
        <taxon>Maltschvirus</taxon>
        <taxon>Maltschvirus maltsch</taxon>
    </lineage>
</organism>
<dbReference type="EMBL" id="LR796776">
    <property type="protein sequence ID" value="CAB4165570.1"/>
    <property type="molecule type" value="Genomic_DNA"/>
</dbReference>
<evidence type="ECO:0000313" key="2">
    <source>
        <dbReference type="EMBL" id="CAB4165570.1"/>
    </source>
</evidence>
<dbReference type="EMBL" id="LR797502">
    <property type="protein sequence ID" value="CAB4220553.1"/>
    <property type="molecule type" value="Genomic_DNA"/>
</dbReference>
<name>A0A6J5P111_9CAUD</name>
<evidence type="ECO:0000313" key="4">
    <source>
        <dbReference type="EMBL" id="CAB4220553.1"/>
    </source>
</evidence>
<evidence type="ECO:0000313" key="3">
    <source>
        <dbReference type="EMBL" id="CAB4186779.1"/>
    </source>
</evidence>
<dbReference type="EMBL" id="LR796758">
    <property type="protein sequence ID" value="CAB4163656.1"/>
    <property type="molecule type" value="Genomic_DNA"/>
</dbReference>
<sequence length="168" mass="19212">MSNLTSHAMTEFRAAGWLDQNGKYTDDMQELICNHVLALLTVFSDEGHTGTTAPYTINLFSTLAKYDPIVPLTGEDWEWSEVSDGDKGKMYQNKRCGAVFKSADRHDGQPYYIDGKVYWEWYKNGDGEVNKIYFTGGDSQVPIMFPYTPKSEYVFRATDQYPTEIIQE</sequence>
<evidence type="ECO:0000313" key="1">
    <source>
        <dbReference type="EMBL" id="CAB4163656.1"/>
    </source>
</evidence>
<gene>
    <name evidence="3" type="ORF">UFOVP1146_125</name>
    <name evidence="4" type="ORF">UFOVP1638_19</name>
    <name evidence="1" type="ORF">UFOVP812_38</name>
    <name evidence="2" type="ORF">UFOVP818_106</name>
</gene>
<dbReference type="Pfam" id="PF25185">
    <property type="entry name" value="Tad3"/>
    <property type="match status" value="1"/>
</dbReference>